<keyword evidence="3" id="KW-1185">Reference proteome</keyword>
<name>A0ABT3EIN3_9FLAO</name>
<sequence length="148" mass="17785">MQNLNFPTYSFRFKNSENKVSIFDEIRKKFILLTPEEWVRQHVIHFLLQDKNYPKSYINVEKLIKINDLSKRYDGVVFQPNGEIFLLIECKAPEVPISQQTFDQIARYNLVLKAKYLMVTNGLNHYFCQMDFENEKYVFLKELPEYSI</sequence>
<gene>
    <name evidence="2" type="ORF">OJ995_09430</name>
</gene>
<evidence type="ECO:0000313" key="2">
    <source>
        <dbReference type="EMBL" id="MCW1148440.1"/>
    </source>
</evidence>
<accession>A0ABT3EIN3</accession>
<dbReference type="EMBL" id="JAPCIO010000006">
    <property type="protein sequence ID" value="MCW1148440.1"/>
    <property type="molecule type" value="Genomic_DNA"/>
</dbReference>
<proteinExistence type="predicted"/>
<feature type="domain" description="Type I restriction enzyme R protein N-terminal" evidence="1">
    <location>
        <begin position="35"/>
        <end position="144"/>
    </location>
</feature>
<evidence type="ECO:0000259" key="1">
    <source>
        <dbReference type="Pfam" id="PF13588"/>
    </source>
</evidence>
<reference evidence="2" key="1">
    <citation type="submission" date="2022-10" db="EMBL/GenBank/DDBJ databases">
        <title>Flavobacterium sp. nov., a bacterium isolated from lake sediment.</title>
        <authorList>
            <person name="Qu J.-H."/>
        </authorList>
    </citation>
    <scope>NUCLEOTIDE SEQUENCE</scope>
    <source>
        <strain evidence="2">TH16-21</strain>
    </source>
</reference>
<dbReference type="Proteomes" id="UP001165677">
    <property type="component" value="Unassembled WGS sequence"/>
</dbReference>
<comment type="caution">
    <text evidence="2">The sequence shown here is derived from an EMBL/GenBank/DDBJ whole genome shotgun (WGS) entry which is preliminary data.</text>
</comment>
<dbReference type="Pfam" id="PF13588">
    <property type="entry name" value="HSDR_N_2"/>
    <property type="match status" value="1"/>
</dbReference>
<evidence type="ECO:0000313" key="3">
    <source>
        <dbReference type="Proteomes" id="UP001165677"/>
    </source>
</evidence>
<dbReference type="InterPro" id="IPR029464">
    <property type="entry name" value="HSDR_N"/>
</dbReference>
<dbReference type="RefSeq" id="WP_264369186.1">
    <property type="nucleotide sequence ID" value="NZ_JAPCIO010000006.1"/>
</dbReference>
<organism evidence="2 3">
    <name type="scientific">Flavobacterium lacisediminis</name>
    <dbReference type="NCBI Taxonomy" id="2989705"/>
    <lineage>
        <taxon>Bacteria</taxon>
        <taxon>Pseudomonadati</taxon>
        <taxon>Bacteroidota</taxon>
        <taxon>Flavobacteriia</taxon>
        <taxon>Flavobacteriales</taxon>
        <taxon>Flavobacteriaceae</taxon>
        <taxon>Flavobacterium</taxon>
    </lineage>
</organism>
<protein>
    <submittedName>
        <fullName evidence="2">Type I restriction enzyme HsdR N-terminal domain-containing protein</fullName>
    </submittedName>
</protein>